<keyword evidence="1 5" id="KW-0489">Methyltransferase</keyword>
<dbReference type="GO" id="GO:0008170">
    <property type="term" value="F:N-methyltransferase activity"/>
    <property type="evidence" value="ECO:0007669"/>
    <property type="project" value="InterPro"/>
</dbReference>
<organism evidence="5 6">
    <name type="scientific">Corynebacterium matruchotii ATCC 33806</name>
    <dbReference type="NCBI Taxonomy" id="566549"/>
    <lineage>
        <taxon>Bacteria</taxon>
        <taxon>Bacillati</taxon>
        <taxon>Actinomycetota</taxon>
        <taxon>Actinomycetes</taxon>
        <taxon>Mycobacteriales</taxon>
        <taxon>Corynebacteriaceae</taxon>
        <taxon>Corynebacterium</taxon>
    </lineage>
</organism>
<evidence type="ECO:0000256" key="1">
    <source>
        <dbReference type="ARBA" id="ARBA00022603"/>
    </source>
</evidence>
<dbReference type="InterPro" id="IPR002941">
    <property type="entry name" value="DNA_methylase_N4/N6"/>
</dbReference>
<gene>
    <name evidence="5" type="ORF">CORMATOL_00957</name>
</gene>
<dbReference type="SUPFAM" id="SSF53335">
    <property type="entry name" value="S-adenosyl-L-methionine-dependent methyltransferases"/>
    <property type="match status" value="1"/>
</dbReference>
<evidence type="ECO:0000256" key="2">
    <source>
        <dbReference type="ARBA" id="ARBA00022679"/>
    </source>
</evidence>
<reference evidence="5 6" key="1">
    <citation type="submission" date="2009-01" db="EMBL/GenBank/DDBJ databases">
        <authorList>
            <person name="Fulton L."/>
            <person name="Clifton S."/>
            <person name="Chinwalla A.T."/>
            <person name="Mitreva M."/>
            <person name="Sodergren E."/>
            <person name="Weinstock G."/>
            <person name="Clifton S."/>
            <person name="Dooling D.J."/>
            <person name="Fulton B."/>
            <person name="Minx P."/>
            <person name="Pepin K.H."/>
            <person name="Johnson M."/>
            <person name="Bhonagiri V."/>
            <person name="Nash W.E."/>
            <person name="Mardis E.R."/>
            <person name="Wilson R.K."/>
        </authorList>
    </citation>
    <scope>NUCLEOTIDE SEQUENCE [LARGE SCALE GENOMIC DNA]</scope>
    <source>
        <strain evidence="5 6">ATCC 33806</strain>
    </source>
</reference>
<dbReference type="Pfam" id="PF01555">
    <property type="entry name" value="N6_N4_Mtase"/>
    <property type="match status" value="1"/>
</dbReference>
<accession>C0E1V3</accession>
<dbReference type="PRINTS" id="PR00508">
    <property type="entry name" value="S21N4MTFRASE"/>
</dbReference>
<name>C0E1V3_9CORY</name>
<evidence type="ECO:0000313" key="5">
    <source>
        <dbReference type="EMBL" id="EEG27494.1"/>
    </source>
</evidence>
<evidence type="ECO:0000256" key="3">
    <source>
        <dbReference type="RuleBase" id="RU362026"/>
    </source>
</evidence>
<dbReference type="EC" id="2.1.1.-" evidence="3"/>
<keyword evidence="2 5" id="KW-0808">Transferase</keyword>
<dbReference type="InterPro" id="IPR029063">
    <property type="entry name" value="SAM-dependent_MTases_sf"/>
</dbReference>
<evidence type="ECO:0000313" key="6">
    <source>
        <dbReference type="Proteomes" id="UP000006247"/>
    </source>
</evidence>
<proteinExistence type="inferred from homology"/>
<protein>
    <recommendedName>
        <fullName evidence="3">Methyltransferase</fullName>
        <ecNumber evidence="3">2.1.1.-</ecNumber>
    </recommendedName>
</protein>
<sequence length="340" mass="38597">MTGEWRLSCGDALDFYDTWDTPTTIISDGAYGVGGFPGDPRTPAELPRWYEPHIAAWSAKATLATTLWLWNTEIGWANIHPLLTDHGWQYETLNIWNKGTGHIAGNVNSKTIRRFPVVTEVCAFYTRTPRLPRHPGSPEFIHMKEWLLSEWLRTGLPKADANKACGVKNAATRKYFDQGWLWYFPPVDVMMQLVAHANWFGDPAGRPYFSFDGTTPVSAAEWATTRSVWHHEHGVTNVWERPPLRNSERYRGSMRRSAPRTHKPTKLSASHLNQKPLDLMERCINATTNPGDVVWEPFGGLCSASVAAVRLGRTAFSAEPNQDFYQLAYERLSSLNKYLF</sequence>
<dbReference type="Proteomes" id="UP000006247">
    <property type="component" value="Unassembled WGS sequence"/>
</dbReference>
<comment type="caution">
    <text evidence="5">The sequence shown here is derived from an EMBL/GenBank/DDBJ whole genome shotgun (WGS) entry which is preliminary data.</text>
</comment>
<dbReference type="GO" id="GO:0032259">
    <property type="term" value="P:methylation"/>
    <property type="evidence" value="ECO:0007669"/>
    <property type="project" value="UniProtKB-KW"/>
</dbReference>
<dbReference type="Gene3D" id="3.40.50.150">
    <property type="entry name" value="Vaccinia Virus protein VP39"/>
    <property type="match status" value="1"/>
</dbReference>
<dbReference type="HOGENOM" id="CLU_792144_0_0_11"/>
<comment type="similarity">
    <text evidence="3">Belongs to the N(4)/N(6)-methyltransferase family.</text>
</comment>
<feature type="domain" description="DNA methylase N-4/N-6" evidence="4">
    <location>
        <begin position="49"/>
        <end position="329"/>
    </location>
</feature>
<evidence type="ECO:0000259" key="4">
    <source>
        <dbReference type="Pfam" id="PF01555"/>
    </source>
</evidence>
<dbReference type="EMBL" id="ACEB01000015">
    <property type="protein sequence ID" value="EEG27494.1"/>
    <property type="molecule type" value="Genomic_DNA"/>
</dbReference>
<dbReference type="AlphaFoldDB" id="C0E1V3"/>
<dbReference type="RefSeq" id="WP_005520442.1">
    <property type="nucleotide sequence ID" value="NZ_EQ973328.1"/>
</dbReference>
<dbReference type="GO" id="GO:0003677">
    <property type="term" value="F:DNA binding"/>
    <property type="evidence" value="ECO:0007669"/>
    <property type="project" value="InterPro"/>
</dbReference>
<dbReference type="InterPro" id="IPR001091">
    <property type="entry name" value="RM_Methyltransferase"/>
</dbReference>